<feature type="region of interest" description="Disordered" evidence="1">
    <location>
        <begin position="1"/>
        <end position="20"/>
    </location>
</feature>
<evidence type="ECO:0000313" key="2">
    <source>
        <dbReference type="EMBL" id="MFB9071169.1"/>
    </source>
</evidence>
<evidence type="ECO:0000256" key="1">
    <source>
        <dbReference type="SAM" id="MobiDB-lite"/>
    </source>
</evidence>
<organism evidence="2 3">
    <name type="scientific">Citricoccus parietis</name>
    <dbReference type="NCBI Taxonomy" id="592307"/>
    <lineage>
        <taxon>Bacteria</taxon>
        <taxon>Bacillati</taxon>
        <taxon>Actinomycetota</taxon>
        <taxon>Actinomycetes</taxon>
        <taxon>Micrococcales</taxon>
        <taxon>Micrococcaceae</taxon>
        <taxon>Citricoccus</taxon>
    </lineage>
</organism>
<comment type="caution">
    <text evidence="2">The sequence shown here is derived from an EMBL/GenBank/DDBJ whole genome shotgun (WGS) entry which is preliminary data.</text>
</comment>
<reference evidence="2 3" key="1">
    <citation type="submission" date="2024-09" db="EMBL/GenBank/DDBJ databases">
        <authorList>
            <person name="Sun Q."/>
            <person name="Mori K."/>
        </authorList>
    </citation>
    <scope>NUCLEOTIDE SEQUENCE [LARGE SCALE GENOMIC DNA]</scope>
    <source>
        <strain evidence="2 3">CCM 7609</strain>
    </source>
</reference>
<sequence>MRRISPCPGRPPRRSSTGMRCSAARWTCCAMAMCPWRACPSSQTRRRWPM</sequence>
<evidence type="ECO:0000313" key="3">
    <source>
        <dbReference type="Proteomes" id="UP001589575"/>
    </source>
</evidence>
<proteinExistence type="predicted"/>
<accession>A0ABV5FWZ4</accession>
<keyword evidence="3" id="KW-1185">Reference proteome</keyword>
<dbReference type="Proteomes" id="UP001589575">
    <property type="component" value="Unassembled WGS sequence"/>
</dbReference>
<name>A0ABV5FWZ4_9MICC</name>
<dbReference type="EMBL" id="JBHMFI010000001">
    <property type="protein sequence ID" value="MFB9071169.1"/>
    <property type="molecule type" value="Genomic_DNA"/>
</dbReference>
<gene>
    <name evidence="2" type="ORF">ACFFX0_08160</name>
</gene>
<protein>
    <submittedName>
        <fullName evidence="2">Uncharacterized protein</fullName>
    </submittedName>
</protein>